<protein>
    <recommendedName>
        <fullName evidence="1">AB hydrolase-1 domain-containing protein</fullName>
    </recommendedName>
</protein>
<dbReference type="InterPro" id="IPR050266">
    <property type="entry name" value="AB_hydrolase_sf"/>
</dbReference>
<organism evidence="2 3">
    <name type="scientific">Heterodermia speciosa</name>
    <dbReference type="NCBI Taxonomy" id="116794"/>
    <lineage>
        <taxon>Eukaryota</taxon>
        <taxon>Fungi</taxon>
        <taxon>Dikarya</taxon>
        <taxon>Ascomycota</taxon>
        <taxon>Pezizomycotina</taxon>
        <taxon>Lecanoromycetes</taxon>
        <taxon>OSLEUM clade</taxon>
        <taxon>Lecanoromycetidae</taxon>
        <taxon>Caliciales</taxon>
        <taxon>Physciaceae</taxon>
        <taxon>Heterodermia</taxon>
    </lineage>
</organism>
<proteinExistence type="predicted"/>
<dbReference type="GO" id="GO:0047372">
    <property type="term" value="F:monoacylglycerol lipase activity"/>
    <property type="evidence" value="ECO:0007669"/>
    <property type="project" value="TreeGrafter"/>
</dbReference>
<dbReference type="InterPro" id="IPR000073">
    <property type="entry name" value="AB_hydrolase_1"/>
</dbReference>
<dbReference type="PANTHER" id="PTHR43798:SF5">
    <property type="entry name" value="MONOACYLGLYCEROL LIPASE ABHD6"/>
    <property type="match status" value="1"/>
</dbReference>
<dbReference type="PANTHER" id="PTHR43798">
    <property type="entry name" value="MONOACYLGLYCEROL LIPASE"/>
    <property type="match status" value="1"/>
</dbReference>
<dbReference type="Pfam" id="PF00561">
    <property type="entry name" value="Abhydrolase_1"/>
    <property type="match status" value="1"/>
</dbReference>
<dbReference type="GO" id="GO:0016020">
    <property type="term" value="C:membrane"/>
    <property type="evidence" value="ECO:0007669"/>
    <property type="project" value="TreeGrafter"/>
</dbReference>
<dbReference type="AlphaFoldDB" id="A0A8H3EIG1"/>
<feature type="domain" description="AB hydrolase-1" evidence="1">
    <location>
        <begin position="27"/>
        <end position="253"/>
    </location>
</feature>
<dbReference type="PRINTS" id="PR00111">
    <property type="entry name" value="ABHYDROLASE"/>
</dbReference>
<keyword evidence="3" id="KW-1185">Reference proteome</keyword>
<reference evidence="2" key="1">
    <citation type="submission" date="2021-03" db="EMBL/GenBank/DDBJ databases">
        <authorList>
            <person name="Tagirdzhanova G."/>
        </authorList>
    </citation>
    <scope>NUCLEOTIDE SEQUENCE</scope>
</reference>
<evidence type="ECO:0000259" key="1">
    <source>
        <dbReference type="Pfam" id="PF00561"/>
    </source>
</evidence>
<dbReference type="EMBL" id="CAJPDS010000003">
    <property type="protein sequence ID" value="CAF9905143.1"/>
    <property type="molecule type" value="Genomic_DNA"/>
</dbReference>
<dbReference type="GO" id="GO:0046464">
    <property type="term" value="P:acylglycerol catabolic process"/>
    <property type="evidence" value="ECO:0007669"/>
    <property type="project" value="TreeGrafter"/>
</dbReference>
<name>A0A8H3EIG1_9LECA</name>
<evidence type="ECO:0000313" key="3">
    <source>
        <dbReference type="Proteomes" id="UP000664521"/>
    </source>
</evidence>
<evidence type="ECO:0000313" key="2">
    <source>
        <dbReference type="EMBL" id="CAF9905143.1"/>
    </source>
</evidence>
<comment type="caution">
    <text evidence="2">The sequence shown here is derived from an EMBL/GenBank/DDBJ whole genome shotgun (WGS) entry which is preliminary data.</text>
</comment>
<accession>A0A8H3EIG1</accession>
<dbReference type="OrthoDB" id="408373at2759"/>
<dbReference type="Gene3D" id="3.40.50.1820">
    <property type="entry name" value="alpha/beta hydrolase"/>
    <property type="match status" value="1"/>
</dbReference>
<dbReference type="Proteomes" id="UP000664521">
    <property type="component" value="Unassembled WGS sequence"/>
</dbReference>
<dbReference type="InterPro" id="IPR029058">
    <property type="entry name" value="AB_hydrolase_fold"/>
</dbReference>
<gene>
    <name evidence="2" type="ORF">HETSPECPRED_004891</name>
</gene>
<sequence>MPLISIPSGRTFYKDTPASDPSSSRGTLLLHHGLGSTHTYYQSIVPALTSPSYNFRCITYDCISCGLSSIATEAQSIESVAKDAIDLLDALKIEKAVFVGHSFAGVVAAHLAATKSDRIQATVMLGPVLPSGDVAKVFEARIKTIEEKGMEAMADTIPTGATGSKSTSLQHAFIRQLLLAQNPKGYQSMCKVVGTAKVPDYAAIQVANLIIAGDEDKSAPLAGCQEIHKRIGSHHKQFEVVQQMGHWHCIEAPDIMIKYIGKFVNDLV</sequence>
<dbReference type="SUPFAM" id="SSF53474">
    <property type="entry name" value="alpha/beta-Hydrolases"/>
    <property type="match status" value="1"/>
</dbReference>